<dbReference type="CDD" id="cd22343">
    <property type="entry name" value="PDDEXK_lambda_exonuclease-like"/>
    <property type="match status" value="1"/>
</dbReference>
<accession>A0A6M3KSS7</accession>
<evidence type="ECO:0000259" key="1">
    <source>
        <dbReference type="Pfam" id="PF09588"/>
    </source>
</evidence>
<proteinExistence type="predicted"/>
<keyword evidence="2" id="KW-0269">Exonuclease</keyword>
<dbReference type="SUPFAM" id="SSF52980">
    <property type="entry name" value="Restriction endonuclease-like"/>
    <property type="match status" value="1"/>
</dbReference>
<dbReference type="PANTHER" id="PTHR46609">
    <property type="entry name" value="EXONUCLEASE, PHAGE-TYPE/RECB, C-TERMINAL DOMAIN-CONTAINING PROTEIN"/>
    <property type="match status" value="1"/>
</dbReference>
<protein>
    <submittedName>
        <fullName evidence="2">Putative exonuclease</fullName>
    </submittedName>
</protein>
<dbReference type="InterPro" id="IPR011335">
    <property type="entry name" value="Restrct_endonuc-II-like"/>
</dbReference>
<keyword evidence="2" id="KW-0378">Hydrolase</keyword>
<dbReference type="GO" id="GO:0004527">
    <property type="term" value="F:exonuclease activity"/>
    <property type="evidence" value="ECO:0007669"/>
    <property type="project" value="UniProtKB-KW"/>
</dbReference>
<feature type="domain" description="YqaJ viral recombinase" evidence="1">
    <location>
        <begin position="12"/>
        <end position="151"/>
    </location>
</feature>
<sequence length="201" mass="22578">MIICDVAQGTQEWLSARLGIPTSSNFDKLITTKGEPSKQRQKYMYQLAAERITGIKEDTYINGVMQRGIELEAEARSMYEFITNNEVKTVGVCYPDEKKLYGCSPDGLVGKDGLIEIKCPTSAVHVGYLLGGVLPLDYFQQLQGQLLVTGRKWVDFFSYYPGLKPLLVKVKPNATFLSHLGLELEVFCQQLDEITEQIRSV</sequence>
<dbReference type="AlphaFoldDB" id="A0A6M3KSS7"/>
<dbReference type="InterPro" id="IPR019080">
    <property type="entry name" value="YqaJ_viral_recombinase"/>
</dbReference>
<gene>
    <name evidence="2" type="ORF">MM415A00210_0063</name>
</gene>
<dbReference type="Pfam" id="PF09588">
    <property type="entry name" value="YqaJ"/>
    <property type="match status" value="1"/>
</dbReference>
<dbReference type="PANTHER" id="PTHR46609:SF6">
    <property type="entry name" value="EXONUCLEASE, PHAGE-TYPE_RECB, C-TERMINAL DOMAIN-CONTAINING PROTEIN-RELATED"/>
    <property type="match status" value="1"/>
</dbReference>
<dbReference type="EMBL" id="MT142527">
    <property type="protein sequence ID" value="QJA84338.1"/>
    <property type="molecule type" value="Genomic_DNA"/>
</dbReference>
<name>A0A6M3KSS7_9ZZZZ</name>
<dbReference type="Gene3D" id="3.90.320.10">
    <property type="match status" value="1"/>
</dbReference>
<keyword evidence="2" id="KW-0540">Nuclease</keyword>
<dbReference type="InterPro" id="IPR011604">
    <property type="entry name" value="PDDEXK-like_dom_sf"/>
</dbReference>
<dbReference type="InterPro" id="IPR051703">
    <property type="entry name" value="NF-kappa-B_Signaling_Reg"/>
</dbReference>
<organism evidence="2">
    <name type="scientific">viral metagenome</name>
    <dbReference type="NCBI Taxonomy" id="1070528"/>
    <lineage>
        <taxon>unclassified sequences</taxon>
        <taxon>metagenomes</taxon>
        <taxon>organismal metagenomes</taxon>
    </lineage>
</organism>
<reference evidence="2" key="1">
    <citation type="submission" date="2020-03" db="EMBL/GenBank/DDBJ databases">
        <title>The deep terrestrial virosphere.</title>
        <authorList>
            <person name="Holmfeldt K."/>
            <person name="Nilsson E."/>
            <person name="Simone D."/>
            <person name="Lopez-Fernandez M."/>
            <person name="Wu X."/>
            <person name="de Brujin I."/>
            <person name="Lundin D."/>
            <person name="Andersson A."/>
            <person name="Bertilsson S."/>
            <person name="Dopson M."/>
        </authorList>
    </citation>
    <scope>NUCLEOTIDE SEQUENCE</scope>
    <source>
        <strain evidence="2">MM415A00210</strain>
    </source>
</reference>
<evidence type="ECO:0000313" key="2">
    <source>
        <dbReference type="EMBL" id="QJA84338.1"/>
    </source>
</evidence>